<sequence>MQQANWTKLRRLKFQELSLRNGEDRDTDISAIVTSFLVRHPKIECLHFYVSSEIALSTLPPSFLPKLRSLFSDLNLVTSPLFKTVISRLVHLTFEVGAQIDSNTLPQMDKLESLCLVGCNGPDMIDPFLSKASSLKKIFVNIGEPSIPYPTLGYIIRTAPFWVYSQE</sequence>
<protein>
    <submittedName>
        <fullName evidence="1">Uncharacterized protein</fullName>
    </submittedName>
</protein>
<proteinExistence type="predicted"/>
<keyword evidence="2" id="KW-1185">Reference proteome</keyword>
<reference evidence="1" key="1">
    <citation type="submission" date="2021-10" db="EMBL/GenBank/DDBJ databases">
        <title>De novo Genome Assembly of Clathrus columnatus (Basidiomycota, Fungi) Using Illumina and Nanopore Sequence Data.</title>
        <authorList>
            <person name="Ogiso-Tanaka E."/>
            <person name="Itagaki H."/>
            <person name="Hosoya T."/>
            <person name="Hosaka K."/>
        </authorList>
    </citation>
    <scope>NUCLEOTIDE SEQUENCE</scope>
    <source>
        <strain evidence="1">MO-923</strain>
    </source>
</reference>
<comment type="caution">
    <text evidence="1">The sequence shown here is derived from an EMBL/GenBank/DDBJ whole genome shotgun (WGS) entry which is preliminary data.</text>
</comment>
<dbReference type="SUPFAM" id="SSF52047">
    <property type="entry name" value="RNI-like"/>
    <property type="match status" value="1"/>
</dbReference>
<evidence type="ECO:0000313" key="2">
    <source>
        <dbReference type="Proteomes" id="UP001050691"/>
    </source>
</evidence>
<accession>A0AAV5A951</accession>
<organism evidence="1 2">
    <name type="scientific">Clathrus columnatus</name>
    <dbReference type="NCBI Taxonomy" id="1419009"/>
    <lineage>
        <taxon>Eukaryota</taxon>
        <taxon>Fungi</taxon>
        <taxon>Dikarya</taxon>
        <taxon>Basidiomycota</taxon>
        <taxon>Agaricomycotina</taxon>
        <taxon>Agaricomycetes</taxon>
        <taxon>Phallomycetidae</taxon>
        <taxon>Phallales</taxon>
        <taxon>Clathraceae</taxon>
        <taxon>Clathrus</taxon>
    </lineage>
</organism>
<dbReference type="EMBL" id="BPWL01000004">
    <property type="protein sequence ID" value="GJJ09081.1"/>
    <property type="molecule type" value="Genomic_DNA"/>
</dbReference>
<dbReference type="Proteomes" id="UP001050691">
    <property type="component" value="Unassembled WGS sequence"/>
</dbReference>
<name>A0AAV5A951_9AGAM</name>
<gene>
    <name evidence="1" type="ORF">Clacol_003303</name>
</gene>
<dbReference type="AlphaFoldDB" id="A0AAV5A951"/>
<evidence type="ECO:0000313" key="1">
    <source>
        <dbReference type="EMBL" id="GJJ09081.1"/>
    </source>
</evidence>